<evidence type="ECO:0000313" key="3">
    <source>
        <dbReference type="Proteomes" id="UP001174691"/>
    </source>
</evidence>
<feature type="chain" id="PRO_5041269007" description="CHRD domain-containing protein" evidence="1">
    <location>
        <begin position="24"/>
        <end position="269"/>
    </location>
</feature>
<dbReference type="InterPro" id="IPR037176">
    <property type="entry name" value="Osmotin/thaumatin-like_sf"/>
</dbReference>
<dbReference type="EMBL" id="JANBVN010000231">
    <property type="protein sequence ID" value="KAJ9131712.1"/>
    <property type="molecule type" value="Genomic_DNA"/>
</dbReference>
<dbReference type="AlphaFoldDB" id="A0AA38VGP4"/>
<comment type="caution">
    <text evidence="2">The sequence shown here is derived from an EMBL/GenBank/DDBJ whole genome shotgun (WGS) entry which is preliminary data.</text>
</comment>
<protein>
    <recommendedName>
        <fullName evidence="4">CHRD domain-containing protein</fullName>
    </recommendedName>
</protein>
<dbReference type="Proteomes" id="UP001174691">
    <property type="component" value="Unassembled WGS sequence"/>
</dbReference>
<gene>
    <name evidence="2" type="ORF">NKR19_g9482</name>
</gene>
<reference evidence="2" key="1">
    <citation type="submission" date="2022-07" db="EMBL/GenBank/DDBJ databases">
        <title>Fungi with potential for degradation of polypropylene.</title>
        <authorList>
            <person name="Gostincar C."/>
        </authorList>
    </citation>
    <scope>NUCLEOTIDE SEQUENCE</scope>
    <source>
        <strain evidence="2">EXF-13287</strain>
    </source>
</reference>
<evidence type="ECO:0000256" key="1">
    <source>
        <dbReference type="SAM" id="SignalP"/>
    </source>
</evidence>
<keyword evidence="3" id="KW-1185">Reference proteome</keyword>
<proteinExistence type="predicted"/>
<dbReference type="Gene3D" id="2.60.110.10">
    <property type="entry name" value="Thaumatin"/>
    <property type="match status" value="1"/>
</dbReference>
<sequence length="269" mass="27228">MPSVRYTLSQVLINLLLSSPTLANPLPAAPAPSPEQSIYNVGGEAVYTPTSGGAAAAITAVPFHIEGGLIASPPNVLSITVINKHTAPISTYHAHEAGGPTAIGGEAGSGTMAKGATAAFAVPTGWAGNVAVVEYGGGRTVAGDESLIEANFKKPDGYTVAVADVDISYVNGFSLPIVCACDGAGVVTGCNKNLWSLNQCPSDNGKGSCKNPLRSDTKATSASAFFKPCQGGAYTYVNDHNANSFGVCQSGKMTCCVGTACDKSPKQPN</sequence>
<feature type="signal peptide" evidence="1">
    <location>
        <begin position="1"/>
        <end position="23"/>
    </location>
</feature>
<evidence type="ECO:0000313" key="2">
    <source>
        <dbReference type="EMBL" id="KAJ9131712.1"/>
    </source>
</evidence>
<dbReference type="SUPFAM" id="SSF49870">
    <property type="entry name" value="Osmotin, thaumatin-like protein"/>
    <property type="match status" value="1"/>
</dbReference>
<organism evidence="2 3">
    <name type="scientific">Coniochaeta hoffmannii</name>
    <dbReference type="NCBI Taxonomy" id="91930"/>
    <lineage>
        <taxon>Eukaryota</taxon>
        <taxon>Fungi</taxon>
        <taxon>Dikarya</taxon>
        <taxon>Ascomycota</taxon>
        <taxon>Pezizomycotina</taxon>
        <taxon>Sordariomycetes</taxon>
        <taxon>Sordariomycetidae</taxon>
        <taxon>Coniochaetales</taxon>
        <taxon>Coniochaetaceae</taxon>
        <taxon>Coniochaeta</taxon>
    </lineage>
</organism>
<keyword evidence="1" id="KW-0732">Signal</keyword>
<accession>A0AA38VGP4</accession>
<evidence type="ECO:0008006" key="4">
    <source>
        <dbReference type="Google" id="ProtNLM"/>
    </source>
</evidence>
<name>A0AA38VGP4_9PEZI</name>